<protein>
    <recommendedName>
        <fullName evidence="5">IPTL-CTERM protein sorting domain-containing protein</fullName>
    </recommendedName>
</protein>
<evidence type="ECO:0000313" key="3">
    <source>
        <dbReference type="EMBL" id="SFM96446.1"/>
    </source>
</evidence>
<evidence type="ECO:0000256" key="1">
    <source>
        <dbReference type="SAM" id="Phobius"/>
    </source>
</evidence>
<organism evidence="3 4">
    <name type="scientific">Dokdonella immobilis</name>
    <dbReference type="NCBI Taxonomy" id="578942"/>
    <lineage>
        <taxon>Bacteria</taxon>
        <taxon>Pseudomonadati</taxon>
        <taxon>Pseudomonadota</taxon>
        <taxon>Gammaproteobacteria</taxon>
        <taxon>Lysobacterales</taxon>
        <taxon>Rhodanobacteraceae</taxon>
        <taxon>Dokdonella</taxon>
    </lineage>
</organism>
<keyword evidence="1" id="KW-0472">Membrane</keyword>
<dbReference type="OrthoDB" id="5957733at2"/>
<reference evidence="3 4" key="1">
    <citation type="submission" date="2016-10" db="EMBL/GenBank/DDBJ databases">
        <authorList>
            <person name="de Groot N.N."/>
        </authorList>
    </citation>
    <scope>NUCLEOTIDE SEQUENCE [LARGE SCALE GENOMIC DNA]</scope>
    <source>
        <strain evidence="3 4">CGMCC 1.7659</strain>
    </source>
</reference>
<feature type="chain" id="PRO_5011790875" description="IPTL-CTERM protein sorting domain-containing protein" evidence="2">
    <location>
        <begin position="25"/>
        <end position="266"/>
    </location>
</feature>
<evidence type="ECO:0000256" key="2">
    <source>
        <dbReference type="SAM" id="SignalP"/>
    </source>
</evidence>
<keyword evidence="1" id="KW-0812">Transmembrane</keyword>
<feature type="signal peptide" evidence="2">
    <location>
        <begin position="1"/>
        <end position="24"/>
    </location>
</feature>
<dbReference type="STRING" id="578942.SAMN05216289_101139"/>
<dbReference type="AlphaFoldDB" id="A0A1I4V5G2"/>
<name>A0A1I4V5G2_9GAMM</name>
<proteinExistence type="predicted"/>
<gene>
    <name evidence="3" type="ORF">SAMN05216289_101139</name>
</gene>
<dbReference type="EMBL" id="FOVF01000001">
    <property type="protein sequence ID" value="SFM96446.1"/>
    <property type="molecule type" value="Genomic_DNA"/>
</dbReference>
<keyword evidence="4" id="KW-1185">Reference proteome</keyword>
<evidence type="ECO:0000313" key="4">
    <source>
        <dbReference type="Proteomes" id="UP000198575"/>
    </source>
</evidence>
<keyword evidence="1" id="KW-1133">Transmembrane helix</keyword>
<sequence length="266" mass="26660">MSYSKSLLAGSIAAAVFAMSTAGAAVPQASHAGVAVQPNFPAPNGAAIVLYDQTDSASGNGAPAQNFEASYDAYDSEGADDFVVPASGWTVTQVNLVTTITTPLTTTAAVNIYPDAGGVPGGTATCSYPSAAADVTAGGTTITLPTSCALGAGTYWVAATVDVDFASNGQLFWSNRTIQSNSPAVWRNPGDGFASGCTTFTAMTTCGVGGGTNPDFLFQIVGTAGGGGVPAEPARELPTLSQWSALLAAGGLALLGMFGLRRRARR</sequence>
<dbReference type="RefSeq" id="WP_092403959.1">
    <property type="nucleotide sequence ID" value="NZ_FOVF01000001.1"/>
</dbReference>
<feature type="transmembrane region" description="Helical" evidence="1">
    <location>
        <begin position="240"/>
        <end position="260"/>
    </location>
</feature>
<evidence type="ECO:0008006" key="5">
    <source>
        <dbReference type="Google" id="ProtNLM"/>
    </source>
</evidence>
<accession>A0A1I4V5G2</accession>
<keyword evidence="2" id="KW-0732">Signal</keyword>
<dbReference type="Proteomes" id="UP000198575">
    <property type="component" value="Unassembled WGS sequence"/>
</dbReference>